<evidence type="ECO:0000313" key="2">
    <source>
        <dbReference type="Proteomes" id="UP000244331"/>
    </source>
</evidence>
<gene>
    <name evidence="1" type="primary">22</name>
    <name evidence="1" type="ORF">SEA_BONAEVITAE_22</name>
</gene>
<sequence>MEQLIDIETFAQQRNVATRTVRRWLDAGRIAGAVKPAGKWLLPADAIVAEPLPGTVATRDSSPAVNDMASVTVPAILAPLPVMLPLDVASRVLGVSEYTLRRNADYFELQRLGAHGSYVMPKRRVRELEGA</sequence>
<dbReference type="Proteomes" id="UP000244331">
    <property type="component" value="Segment"/>
</dbReference>
<dbReference type="KEGG" id="vg:62648732"/>
<evidence type="ECO:0000313" key="1">
    <source>
        <dbReference type="EMBL" id="AVR56172.1"/>
    </source>
</evidence>
<proteinExistence type="predicted"/>
<reference evidence="1 2" key="1">
    <citation type="submission" date="2018-03" db="EMBL/GenBank/DDBJ databases">
        <authorList>
            <person name="Stanton A.-C.J."/>
            <person name="Heskett L."/>
            <person name="Lambert A."/>
            <person name="Linder D."/>
            <person name="Novinski D."/>
            <person name="Bricker J."/>
            <person name="Garlena R.A."/>
            <person name="Russell D.A."/>
            <person name="Pope W.H."/>
            <person name="Jacobs-Sera D."/>
            <person name="Hatfull G.F."/>
        </authorList>
    </citation>
    <scope>NUCLEOTIDE SEQUENCE [LARGE SCALE GENOMIC DNA]</scope>
</reference>
<dbReference type="EMBL" id="MH045556">
    <property type="protein sequence ID" value="AVR56172.1"/>
    <property type="molecule type" value="Genomic_DNA"/>
</dbReference>
<dbReference type="RefSeq" id="YP_009996808.1">
    <property type="nucleotide sequence ID" value="NC_052940.1"/>
</dbReference>
<dbReference type="GeneID" id="62648732"/>
<accession>A0A2R3ZZR0</accession>
<organism evidence="1 2">
    <name type="scientific">Microbacterium phage BonaeVitae</name>
    <dbReference type="NCBI Taxonomy" id="2126925"/>
    <lineage>
        <taxon>Viruses</taxon>
        <taxon>Duplodnaviria</taxon>
        <taxon>Heunggongvirae</taxon>
        <taxon>Uroviricota</taxon>
        <taxon>Caudoviricetes</taxon>
        <taxon>Orlajensenviridae</taxon>
        <taxon>Pelczarvirinae</taxon>
        <taxon>Bonaevitaevirus</taxon>
        <taxon>Bonaevitaevirus bonaevitae</taxon>
    </lineage>
</organism>
<protein>
    <submittedName>
        <fullName evidence="1">Helix-turn-helix DNA binding domain protein</fullName>
    </submittedName>
</protein>
<keyword evidence="2" id="KW-1185">Reference proteome</keyword>
<name>A0A2R3ZZR0_9CAUD</name>